<sequence>MTDEWLYHKTPQQLTSLLYEACYNHLEDAKTMIKEKDYIGANERLQKANDVIHRLGVGINYEAGILSDQLEQIYQYMADRLIVANLKKDLAIIDEVQKMIEEIMNAWNTALKVKKDRESTSVKLKKNRYEQQAIYE</sequence>
<dbReference type="SUPFAM" id="SSF101116">
    <property type="entry name" value="Flagellar export chaperone FliS"/>
    <property type="match status" value="1"/>
</dbReference>
<keyword evidence="6" id="KW-0966">Cell projection</keyword>
<gene>
    <name evidence="6" type="ORF">AZF04_04960</name>
</gene>
<evidence type="ECO:0000313" key="6">
    <source>
        <dbReference type="EMBL" id="KYG32464.1"/>
    </source>
</evidence>
<accession>A0A161PHV0</accession>
<dbReference type="Pfam" id="PF02561">
    <property type="entry name" value="FliS"/>
    <property type="match status" value="1"/>
</dbReference>
<proteinExistence type="inferred from homology"/>
<evidence type="ECO:0000256" key="2">
    <source>
        <dbReference type="ARBA" id="ARBA00008787"/>
    </source>
</evidence>
<dbReference type="CDD" id="cd16098">
    <property type="entry name" value="FliS"/>
    <property type="match status" value="1"/>
</dbReference>
<dbReference type="OrthoDB" id="9792010at2"/>
<keyword evidence="6" id="KW-0969">Cilium</keyword>
<dbReference type="GO" id="GO:0044780">
    <property type="term" value="P:bacterial-type flagellum assembly"/>
    <property type="evidence" value="ECO:0007669"/>
    <property type="project" value="InterPro"/>
</dbReference>
<dbReference type="Proteomes" id="UP000075806">
    <property type="component" value="Unassembled WGS sequence"/>
</dbReference>
<dbReference type="NCBIfam" id="TIGR00208">
    <property type="entry name" value="fliS"/>
    <property type="match status" value="1"/>
</dbReference>
<evidence type="ECO:0000256" key="3">
    <source>
        <dbReference type="ARBA" id="ARBA00022490"/>
    </source>
</evidence>
<evidence type="ECO:0000313" key="7">
    <source>
        <dbReference type="Proteomes" id="UP000075806"/>
    </source>
</evidence>
<dbReference type="InterPro" id="IPR003713">
    <property type="entry name" value="FliS"/>
</dbReference>
<evidence type="ECO:0000256" key="4">
    <source>
        <dbReference type="ARBA" id="ARBA00022795"/>
    </source>
</evidence>
<dbReference type="InterPro" id="IPR036584">
    <property type="entry name" value="FliS_sf"/>
</dbReference>
<keyword evidence="4" id="KW-1005">Bacterial flagellum biogenesis</keyword>
<evidence type="ECO:0000256" key="1">
    <source>
        <dbReference type="ARBA" id="ARBA00004514"/>
    </source>
</evidence>
<evidence type="ECO:0000256" key="5">
    <source>
        <dbReference type="ARBA" id="ARBA00023186"/>
    </source>
</evidence>
<dbReference type="STRING" id="519424.AZF04_04960"/>
<dbReference type="AlphaFoldDB" id="A0A161PHV0"/>
<dbReference type="PANTHER" id="PTHR34773">
    <property type="entry name" value="FLAGELLAR SECRETION CHAPERONE FLIS"/>
    <property type="match status" value="1"/>
</dbReference>
<reference evidence="6" key="1">
    <citation type="submission" date="2016-02" db="EMBL/GenBank/DDBJ databases">
        <title>Genome sequence of Bacillus trypoxylicola KCTC 13244(T).</title>
        <authorList>
            <person name="Jeong H."/>
            <person name="Park S.-H."/>
            <person name="Choi S.-K."/>
        </authorList>
    </citation>
    <scope>NUCLEOTIDE SEQUENCE [LARGE SCALE GENOMIC DNA]</scope>
    <source>
        <strain evidence="6">KCTC 13244</strain>
    </source>
</reference>
<comment type="caution">
    <text evidence="6">The sequence shown here is derived from an EMBL/GenBank/DDBJ whole genome shotgun (WGS) entry which is preliminary data.</text>
</comment>
<keyword evidence="6" id="KW-0282">Flagellum</keyword>
<dbReference type="GO" id="GO:0071973">
    <property type="term" value="P:bacterial-type flagellum-dependent cell motility"/>
    <property type="evidence" value="ECO:0007669"/>
    <property type="project" value="TreeGrafter"/>
</dbReference>
<dbReference type="Gene3D" id="1.20.120.340">
    <property type="entry name" value="Flagellar protein FliS"/>
    <property type="match status" value="1"/>
</dbReference>
<protein>
    <submittedName>
        <fullName evidence="6">Flagellar protein FliS</fullName>
    </submittedName>
</protein>
<dbReference type="PANTHER" id="PTHR34773:SF1">
    <property type="entry name" value="FLAGELLAR SECRETION CHAPERONE FLIS"/>
    <property type="match status" value="1"/>
</dbReference>
<keyword evidence="7" id="KW-1185">Reference proteome</keyword>
<keyword evidence="5" id="KW-0143">Chaperone</keyword>
<organism evidence="6 7">
    <name type="scientific">Alkalihalobacillus trypoxylicola</name>
    <dbReference type="NCBI Taxonomy" id="519424"/>
    <lineage>
        <taxon>Bacteria</taxon>
        <taxon>Bacillati</taxon>
        <taxon>Bacillota</taxon>
        <taxon>Bacilli</taxon>
        <taxon>Bacillales</taxon>
        <taxon>Bacillaceae</taxon>
        <taxon>Alkalihalobacillus</taxon>
    </lineage>
</organism>
<dbReference type="GO" id="GO:0005829">
    <property type="term" value="C:cytosol"/>
    <property type="evidence" value="ECO:0007669"/>
    <property type="project" value="UniProtKB-SubCell"/>
</dbReference>
<name>A0A161PHV0_9BACI</name>
<keyword evidence="3" id="KW-0963">Cytoplasm</keyword>
<dbReference type="EMBL" id="LTAO01000012">
    <property type="protein sequence ID" value="KYG32464.1"/>
    <property type="molecule type" value="Genomic_DNA"/>
</dbReference>
<comment type="subcellular location">
    <subcellularLocation>
        <location evidence="1">Cytoplasm</location>
        <location evidence="1">Cytosol</location>
    </subcellularLocation>
</comment>
<comment type="similarity">
    <text evidence="2">Belongs to the FliS family.</text>
</comment>